<organism evidence="9 10">
    <name type="scientific">Paenibacillus thermoaerophilus</name>
    <dbReference type="NCBI Taxonomy" id="1215385"/>
    <lineage>
        <taxon>Bacteria</taxon>
        <taxon>Bacillati</taxon>
        <taxon>Bacillota</taxon>
        <taxon>Bacilli</taxon>
        <taxon>Bacillales</taxon>
        <taxon>Paenibacillaceae</taxon>
        <taxon>Paenibacillus</taxon>
    </lineage>
</organism>
<comment type="similarity">
    <text evidence="1 4">Belongs to the glycosyl hydrolase 13 family.</text>
</comment>
<dbReference type="InterPro" id="IPR006047">
    <property type="entry name" value="GH13_cat_dom"/>
</dbReference>
<dbReference type="SUPFAM" id="SSF51011">
    <property type="entry name" value="Glycosyl hydrolase domain"/>
    <property type="match status" value="1"/>
</dbReference>
<dbReference type="Gene3D" id="2.60.40.1180">
    <property type="entry name" value="Golgi alpha-mannosidase II"/>
    <property type="match status" value="1"/>
</dbReference>
<evidence type="ECO:0000259" key="8">
    <source>
        <dbReference type="SMART" id="SM00642"/>
    </source>
</evidence>
<dbReference type="Pfam" id="PF00128">
    <property type="entry name" value="Alpha-amylase"/>
    <property type="match status" value="1"/>
</dbReference>
<evidence type="ECO:0000313" key="9">
    <source>
        <dbReference type="EMBL" id="MFC7750649.1"/>
    </source>
</evidence>
<dbReference type="Proteomes" id="UP001596528">
    <property type="component" value="Unassembled WGS sequence"/>
</dbReference>
<dbReference type="Gene3D" id="3.90.400.10">
    <property type="entry name" value="Oligo-1,6-glucosidase, Domain 2"/>
    <property type="match status" value="1"/>
</dbReference>
<dbReference type="RefSeq" id="WP_138788698.1">
    <property type="nucleotide sequence ID" value="NZ_JBHTGQ010000026.1"/>
</dbReference>
<dbReference type="InterPro" id="IPR013780">
    <property type="entry name" value="Glyco_hydro_b"/>
</dbReference>
<dbReference type="InterPro" id="IPR056300">
    <property type="entry name" value="SusG-like_C"/>
</dbReference>
<evidence type="ECO:0000313" key="10">
    <source>
        <dbReference type="Proteomes" id="UP001596528"/>
    </source>
</evidence>
<dbReference type="InterPro" id="IPR006046">
    <property type="entry name" value="Alpha_amylase"/>
</dbReference>
<dbReference type="GO" id="GO:0016787">
    <property type="term" value="F:hydrolase activity"/>
    <property type="evidence" value="ECO:0007669"/>
    <property type="project" value="UniProtKB-KW"/>
</dbReference>
<keyword evidence="7" id="KW-0732">Signal</keyword>
<evidence type="ECO:0000256" key="1">
    <source>
        <dbReference type="ARBA" id="ARBA00008061"/>
    </source>
</evidence>
<dbReference type="EMBL" id="JBHTGQ010000026">
    <property type="protein sequence ID" value="MFC7750649.1"/>
    <property type="molecule type" value="Genomic_DNA"/>
</dbReference>
<dbReference type="SUPFAM" id="SSF51445">
    <property type="entry name" value="(Trans)glycosidases"/>
    <property type="match status" value="1"/>
</dbReference>
<feature type="chain" id="PRO_5045299832" description="Alpha-amylase" evidence="7">
    <location>
        <begin position="23"/>
        <end position="582"/>
    </location>
</feature>
<accession>A0ABW2V3G8</accession>
<sequence length="582" mass="62718">MRRYRAVRALLIAAAVGTSLTAAGCSLGEDEARQPSPTAPVSSPSPAAGGAGSALPVRTVGPAWEKPKQAEANGSGVMYEIFVRAFADSDGDGIGDLRGVVGKLDYLRELGVEGIWLMPIHPSPSYHGYDVTDYEAVHPDYGTLEDFKLLTKEAHARGMKVIIDLVVNHTSREHPWFRDSAAGGDKRGWYTWAEDAGMEPKGASAAGAASAWHPLGGSHYLGIFWEGMPDLNLDHPEVRAEMIRIGRYWLELGADGFRLDAAKHIYGDFRDTEKSPEVQKRNLDWWKEFADGLRQVRPDVYLVGEVWDSPSVIAPLLAGGLDAGFNFDLSARLLSAARSERDSGLAGWLVRIYELYAKSAGGVASDAPFLTNHDGKRAMSELEGNVDHAKTAASLLLTMPGHPFMYYGEEIGMTGVKPDENLREPMIWVSGDEAAARAAGQTTWREAKFGAALQAGALAQMRDPSSLWSRYRTLLKWRSTYAALRDGGIAEYAPPAADAAASAAEANASVAAFVRYTDAERLLVAHNLSGAEQRLRLAPEYRELAESAAASESAGGGAADTARSRVEGDLLVLAPYDSVIVK</sequence>
<keyword evidence="5" id="KW-0119">Carbohydrate metabolism</keyword>
<dbReference type="PRINTS" id="PR00110">
    <property type="entry name" value="ALPHAAMYLASE"/>
</dbReference>
<dbReference type="EC" id="3.2.1.1" evidence="5"/>
<dbReference type="Pfam" id="PF23915">
    <property type="entry name" value="SusG_C"/>
    <property type="match status" value="1"/>
</dbReference>
<evidence type="ECO:0000256" key="6">
    <source>
        <dbReference type="SAM" id="MobiDB-lite"/>
    </source>
</evidence>
<comment type="catalytic activity">
    <reaction evidence="5">
        <text>Endohydrolysis of (1-&gt;4)-alpha-D-glucosidic linkages in polysaccharides containing three or more (1-&gt;4)-alpha-linked D-glucose units.</text>
        <dbReference type="EC" id="3.2.1.1"/>
    </reaction>
</comment>
<dbReference type="SMART" id="SM00642">
    <property type="entry name" value="Aamy"/>
    <property type="match status" value="1"/>
</dbReference>
<keyword evidence="10" id="KW-1185">Reference proteome</keyword>
<dbReference type="PANTHER" id="PTHR10357:SF179">
    <property type="entry name" value="NEUTRAL AND BASIC AMINO ACID TRANSPORT PROTEIN RBAT"/>
    <property type="match status" value="1"/>
</dbReference>
<proteinExistence type="inferred from homology"/>
<dbReference type="InterPro" id="IPR017853">
    <property type="entry name" value="GH"/>
</dbReference>
<dbReference type="Gene3D" id="3.20.20.80">
    <property type="entry name" value="Glycosidases"/>
    <property type="match status" value="1"/>
</dbReference>
<evidence type="ECO:0000256" key="5">
    <source>
        <dbReference type="RuleBase" id="RU361134"/>
    </source>
</evidence>
<dbReference type="InterPro" id="IPR045857">
    <property type="entry name" value="O16G_dom_2"/>
</dbReference>
<evidence type="ECO:0000256" key="4">
    <source>
        <dbReference type="RuleBase" id="RU003615"/>
    </source>
</evidence>
<evidence type="ECO:0000256" key="2">
    <source>
        <dbReference type="ARBA" id="ARBA00022801"/>
    </source>
</evidence>
<evidence type="ECO:0000256" key="7">
    <source>
        <dbReference type="SAM" id="SignalP"/>
    </source>
</evidence>
<feature type="domain" description="Glycosyl hydrolase family 13 catalytic" evidence="8">
    <location>
        <begin position="80"/>
        <end position="445"/>
    </location>
</feature>
<dbReference type="CDD" id="cd11316">
    <property type="entry name" value="AmyAc_bac2_AmyA"/>
    <property type="match status" value="1"/>
</dbReference>
<dbReference type="PROSITE" id="PS51257">
    <property type="entry name" value="PROKAR_LIPOPROTEIN"/>
    <property type="match status" value="1"/>
</dbReference>
<gene>
    <name evidence="9" type="ORF">ACFQWB_12035</name>
</gene>
<comment type="caution">
    <text evidence="9">The sequence shown here is derived from an EMBL/GenBank/DDBJ whole genome shotgun (WGS) entry which is preliminary data.</text>
</comment>
<name>A0ABW2V3G8_9BACL</name>
<keyword evidence="3 5" id="KW-0326">Glycosidase</keyword>
<protein>
    <recommendedName>
        <fullName evidence="5">Alpha-amylase</fullName>
        <ecNumber evidence="5">3.2.1.1</ecNumber>
    </recommendedName>
</protein>
<dbReference type="PANTHER" id="PTHR10357">
    <property type="entry name" value="ALPHA-AMYLASE FAMILY MEMBER"/>
    <property type="match status" value="1"/>
</dbReference>
<evidence type="ECO:0000256" key="3">
    <source>
        <dbReference type="ARBA" id="ARBA00023295"/>
    </source>
</evidence>
<reference evidence="10" key="1">
    <citation type="journal article" date="2019" name="Int. J. Syst. Evol. Microbiol.">
        <title>The Global Catalogue of Microorganisms (GCM) 10K type strain sequencing project: providing services to taxonomists for standard genome sequencing and annotation.</title>
        <authorList>
            <consortium name="The Broad Institute Genomics Platform"/>
            <consortium name="The Broad Institute Genome Sequencing Center for Infectious Disease"/>
            <person name="Wu L."/>
            <person name="Ma J."/>
        </authorList>
    </citation>
    <scope>NUCLEOTIDE SEQUENCE [LARGE SCALE GENOMIC DNA]</scope>
    <source>
        <strain evidence="10">JCM 18657</strain>
    </source>
</reference>
<feature type="region of interest" description="Disordered" evidence="6">
    <location>
        <begin position="28"/>
        <end position="58"/>
    </location>
</feature>
<feature type="signal peptide" evidence="7">
    <location>
        <begin position="1"/>
        <end position="22"/>
    </location>
</feature>
<feature type="compositionally biased region" description="Low complexity" evidence="6">
    <location>
        <begin position="35"/>
        <end position="48"/>
    </location>
</feature>
<keyword evidence="2 5" id="KW-0378">Hydrolase</keyword>